<reference evidence="2" key="1">
    <citation type="submission" date="2014-09" db="EMBL/GenBank/DDBJ databases">
        <authorList>
            <person name="Gomez-Valero L."/>
        </authorList>
    </citation>
    <scope>NUCLEOTIDE SEQUENCE [LARGE SCALE GENOMIC DNA]</scope>
    <source>
        <strain evidence="2">ATCC33218</strain>
    </source>
</reference>
<proteinExistence type="predicted"/>
<dbReference type="Proteomes" id="UP000032414">
    <property type="component" value="Chromosome I"/>
</dbReference>
<dbReference type="EMBL" id="LN614830">
    <property type="protein sequence ID" value="CEG59720.1"/>
    <property type="molecule type" value="Genomic_DNA"/>
</dbReference>
<name>A0A098GCK1_LEGMI</name>
<dbReference type="HOGENOM" id="CLU_2866293_0_0_6"/>
<sequence length="64" mass="7478">MNDIFANIENLDLQKIKASRQEHEIRLNELRGLLIGCARKIKVFMVIAAYKQKWVFPNYGGTNR</sequence>
<accession>A0A098GCK1</accession>
<organism evidence="1 2">
    <name type="scientific">Legionella micdadei</name>
    <name type="common">Tatlockia micdadei</name>
    <dbReference type="NCBI Taxonomy" id="451"/>
    <lineage>
        <taxon>Bacteria</taxon>
        <taxon>Pseudomonadati</taxon>
        <taxon>Pseudomonadota</taxon>
        <taxon>Gammaproteobacteria</taxon>
        <taxon>Legionellales</taxon>
        <taxon>Legionellaceae</taxon>
        <taxon>Legionella</taxon>
    </lineage>
</organism>
<evidence type="ECO:0000313" key="2">
    <source>
        <dbReference type="Proteomes" id="UP000032414"/>
    </source>
</evidence>
<dbReference type="AlphaFoldDB" id="A0A098GCK1"/>
<evidence type="ECO:0000313" key="1">
    <source>
        <dbReference type="EMBL" id="CEG59720.1"/>
    </source>
</evidence>
<dbReference type="KEGG" id="tmc:LMI_0360"/>
<gene>
    <name evidence="1" type="ORF">LMI_0360</name>
</gene>
<protein>
    <submittedName>
        <fullName evidence="1">Uncharacterized protein</fullName>
    </submittedName>
</protein>